<feature type="compositionally biased region" description="Basic and acidic residues" evidence="1">
    <location>
        <begin position="64"/>
        <end position="75"/>
    </location>
</feature>
<dbReference type="Proteomes" id="UP001266305">
    <property type="component" value="Unassembled WGS sequence"/>
</dbReference>
<sequence length="106" mass="11795">MTFPRPQDGTEEIPNHSQQKLVRESGASHSRGSAGKREAGEKEQGETVSVLATVAFLEFGVASERRPRDKLKEAWQAHSSRWAHHRLHQPLCSTHPRAPEHAGKGQ</sequence>
<comment type="caution">
    <text evidence="2">The sequence shown here is derived from an EMBL/GenBank/DDBJ whole genome shotgun (WGS) entry which is preliminary data.</text>
</comment>
<organism evidence="2 3">
    <name type="scientific">Saguinus oedipus</name>
    <name type="common">Cotton-top tamarin</name>
    <name type="synonym">Oedipomidas oedipus</name>
    <dbReference type="NCBI Taxonomy" id="9490"/>
    <lineage>
        <taxon>Eukaryota</taxon>
        <taxon>Metazoa</taxon>
        <taxon>Chordata</taxon>
        <taxon>Craniata</taxon>
        <taxon>Vertebrata</taxon>
        <taxon>Euteleostomi</taxon>
        <taxon>Mammalia</taxon>
        <taxon>Eutheria</taxon>
        <taxon>Euarchontoglires</taxon>
        <taxon>Primates</taxon>
        <taxon>Haplorrhini</taxon>
        <taxon>Platyrrhini</taxon>
        <taxon>Cebidae</taxon>
        <taxon>Callitrichinae</taxon>
        <taxon>Saguinus</taxon>
    </lineage>
</organism>
<protein>
    <submittedName>
        <fullName evidence="2">Uncharacterized protein</fullName>
    </submittedName>
</protein>
<name>A0ABQ9VET5_SAGOE</name>
<feature type="region of interest" description="Disordered" evidence="1">
    <location>
        <begin position="1"/>
        <end position="48"/>
    </location>
</feature>
<feature type="region of interest" description="Disordered" evidence="1">
    <location>
        <begin position="64"/>
        <end position="106"/>
    </location>
</feature>
<evidence type="ECO:0000313" key="3">
    <source>
        <dbReference type="Proteomes" id="UP001266305"/>
    </source>
</evidence>
<reference evidence="2 3" key="1">
    <citation type="submission" date="2023-05" db="EMBL/GenBank/DDBJ databases">
        <title>B98-5 Cell Line De Novo Hybrid Assembly: An Optical Mapping Approach.</title>
        <authorList>
            <person name="Kananen K."/>
            <person name="Auerbach J.A."/>
            <person name="Kautto E."/>
            <person name="Blachly J.S."/>
        </authorList>
    </citation>
    <scope>NUCLEOTIDE SEQUENCE [LARGE SCALE GENOMIC DNA]</scope>
    <source>
        <strain evidence="2">B95-8</strain>
        <tissue evidence="2">Cell line</tissue>
    </source>
</reference>
<evidence type="ECO:0000256" key="1">
    <source>
        <dbReference type="SAM" id="MobiDB-lite"/>
    </source>
</evidence>
<feature type="compositionally biased region" description="Basic and acidic residues" evidence="1">
    <location>
        <begin position="97"/>
        <end position="106"/>
    </location>
</feature>
<accession>A0ABQ9VET5</accession>
<proteinExistence type="predicted"/>
<keyword evidence="3" id="KW-1185">Reference proteome</keyword>
<feature type="compositionally biased region" description="Basic and acidic residues" evidence="1">
    <location>
        <begin position="35"/>
        <end position="45"/>
    </location>
</feature>
<gene>
    <name evidence="2" type="ORF">P7K49_013056</name>
</gene>
<evidence type="ECO:0000313" key="2">
    <source>
        <dbReference type="EMBL" id="KAK2107891.1"/>
    </source>
</evidence>
<dbReference type="EMBL" id="JASSZA010000006">
    <property type="protein sequence ID" value="KAK2107891.1"/>
    <property type="molecule type" value="Genomic_DNA"/>
</dbReference>